<gene>
    <name evidence="5" type="ORF">D0T12_22355</name>
</gene>
<dbReference type="InterPro" id="IPR052067">
    <property type="entry name" value="Metal_resp_HTH_trans_reg"/>
</dbReference>
<dbReference type="AlphaFoldDB" id="A0A372GCU4"/>
<dbReference type="GO" id="GO:0003677">
    <property type="term" value="F:DNA binding"/>
    <property type="evidence" value="ECO:0007669"/>
    <property type="project" value="UniProtKB-KW"/>
</dbReference>
<dbReference type="PANTHER" id="PTHR35790:SF4">
    <property type="entry name" value="HTH-TYPE TRANSCRIPTIONAL REGULATOR PCHR"/>
    <property type="match status" value="1"/>
</dbReference>
<dbReference type="RefSeq" id="WP_117401645.1">
    <property type="nucleotide sequence ID" value="NZ_QVNQ01000007.1"/>
</dbReference>
<reference evidence="5 6" key="1">
    <citation type="submission" date="2018-08" db="EMBL/GenBank/DDBJ databases">
        <title>Actinomadura spongicola sp. nov., isolated from marine sponge Leucetta chagosensis.</title>
        <authorList>
            <person name="Li L."/>
            <person name="Lin H.W."/>
        </authorList>
    </citation>
    <scope>NUCLEOTIDE SEQUENCE [LARGE SCALE GENOMIC DNA]</scope>
    <source>
        <strain evidence="5 6">LHW52907</strain>
    </source>
</reference>
<keyword evidence="6" id="KW-1185">Reference proteome</keyword>
<organism evidence="5 6">
    <name type="scientific">Actinomadura spongiicola</name>
    <dbReference type="NCBI Taxonomy" id="2303421"/>
    <lineage>
        <taxon>Bacteria</taxon>
        <taxon>Bacillati</taxon>
        <taxon>Actinomycetota</taxon>
        <taxon>Actinomycetes</taxon>
        <taxon>Streptosporangiales</taxon>
        <taxon>Thermomonosporaceae</taxon>
        <taxon>Actinomadura</taxon>
    </lineage>
</organism>
<keyword evidence="2" id="KW-0238">DNA-binding</keyword>
<dbReference type="Proteomes" id="UP000262882">
    <property type="component" value="Unassembled WGS sequence"/>
</dbReference>
<dbReference type="SUPFAM" id="SSF46785">
    <property type="entry name" value="Winged helix' DNA-binding domain"/>
    <property type="match status" value="1"/>
</dbReference>
<proteinExistence type="predicted"/>
<dbReference type="Pfam" id="PF12802">
    <property type="entry name" value="MarR_2"/>
    <property type="match status" value="1"/>
</dbReference>
<sequence>MNALPSRSADPAAEESEPIPIRELLSYRLHRVANALSRSAALRYRREFDVSLQEWRTIALLGEDEPLTVNRLARLAGLDKAQMSRVAAKLAEAGLVEREPGPGRTTQLTLTRNGRSLYRGLIAAANERNNAFLVCLTPLEQEVLDSALRKLATLAKALERSER</sequence>
<evidence type="ECO:0000256" key="3">
    <source>
        <dbReference type="ARBA" id="ARBA00023163"/>
    </source>
</evidence>
<dbReference type="OrthoDB" id="8781857at2"/>
<dbReference type="GO" id="GO:0003700">
    <property type="term" value="F:DNA-binding transcription factor activity"/>
    <property type="evidence" value="ECO:0007669"/>
    <property type="project" value="InterPro"/>
</dbReference>
<dbReference type="InterPro" id="IPR036390">
    <property type="entry name" value="WH_DNA-bd_sf"/>
</dbReference>
<evidence type="ECO:0000256" key="2">
    <source>
        <dbReference type="ARBA" id="ARBA00023125"/>
    </source>
</evidence>
<dbReference type="Gene3D" id="1.10.10.10">
    <property type="entry name" value="Winged helix-like DNA-binding domain superfamily/Winged helix DNA-binding domain"/>
    <property type="match status" value="1"/>
</dbReference>
<dbReference type="PANTHER" id="PTHR35790">
    <property type="entry name" value="HTH-TYPE TRANSCRIPTIONAL REGULATOR PCHR"/>
    <property type="match status" value="1"/>
</dbReference>
<dbReference type="InterPro" id="IPR000835">
    <property type="entry name" value="HTH_MarR-typ"/>
</dbReference>
<evidence type="ECO:0000259" key="4">
    <source>
        <dbReference type="PROSITE" id="PS50995"/>
    </source>
</evidence>
<evidence type="ECO:0000313" key="5">
    <source>
        <dbReference type="EMBL" id="RFS82949.1"/>
    </source>
</evidence>
<dbReference type="SMART" id="SM00347">
    <property type="entry name" value="HTH_MARR"/>
    <property type="match status" value="1"/>
</dbReference>
<evidence type="ECO:0000256" key="1">
    <source>
        <dbReference type="ARBA" id="ARBA00023015"/>
    </source>
</evidence>
<protein>
    <submittedName>
        <fullName evidence="5">MarR family transcriptional regulator</fullName>
    </submittedName>
</protein>
<keyword evidence="3" id="KW-0804">Transcription</keyword>
<dbReference type="InterPro" id="IPR036388">
    <property type="entry name" value="WH-like_DNA-bd_sf"/>
</dbReference>
<comment type="caution">
    <text evidence="5">The sequence shown here is derived from an EMBL/GenBank/DDBJ whole genome shotgun (WGS) entry which is preliminary data.</text>
</comment>
<dbReference type="EMBL" id="QVNQ01000007">
    <property type="protein sequence ID" value="RFS82949.1"/>
    <property type="molecule type" value="Genomic_DNA"/>
</dbReference>
<accession>A0A372GCU4</accession>
<feature type="domain" description="HTH marR-type" evidence="4">
    <location>
        <begin position="22"/>
        <end position="153"/>
    </location>
</feature>
<name>A0A372GCU4_9ACTN</name>
<keyword evidence="1" id="KW-0805">Transcription regulation</keyword>
<evidence type="ECO:0000313" key="6">
    <source>
        <dbReference type="Proteomes" id="UP000262882"/>
    </source>
</evidence>
<dbReference type="PROSITE" id="PS50995">
    <property type="entry name" value="HTH_MARR_2"/>
    <property type="match status" value="1"/>
</dbReference>